<keyword evidence="2" id="KW-0813">Transport</keyword>
<evidence type="ECO:0000256" key="6">
    <source>
        <dbReference type="ARBA" id="ARBA00022692"/>
    </source>
</evidence>
<evidence type="ECO:0000256" key="7">
    <source>
        <dbReference type="ARBA" id="ARBA00022989"/>
    </source>
</evidence>
<evidence type="ECO:0000256" key="9">
    <source>
        <dbReference type="SAM" id="Phobius"/>
    </source>
</evidence>
<proteinExistence type="predicted"/>
<dbReference type="Pfam" id="PF03609">
    <property type="entry name" value="EII-Sor"/>
    <property type="match status" value="1"/>
</dbReference>
<gene>
    <name evidence="10" type="ordered locus">Selin_1895</name>
</gene>
<dbReference type="GO" id="GO:0005886">
    <property type="term" value="C:plasma membrane"/>
    <property type="evidence" value="ECO:0007669"/>
    <property type="project" value="UniProtKB-SubCell"/>
</dbReference>
<dbReference type="Proteomes" id="UP000002572">
    <property type="component" value="Chromosome"/>
</dbReference>
<keyword evidence="4" id="KW-0762">Sugar transport</keyword>
<dbReference type="KEGG" id="din:Selin_1895"/>
<dbReference type="InterPro" id="IPR004700">
    <property type="entry name" value="PTS_IIC_man"/>
</dbReference>
<evidence type="ECO:0000256" key="8">
    <source>
        <dbReference type="ARBA" id="ARBA00023136"/>
    </source>
</evidence>
<keyword evidence="6 9" id="KW-0812">Transmembrane</keyword>
<keyword evidence="10" id="KW-0808">Transferase</keyword>
<name>E6W1Z6_DESIS</name>
<comment type="subcellular location">
    <subcellularLocation>
        <location evidence="1">Cell membrane</location>
        <topology evidence="1">Multi-pass membrane protein</topology>
    </subcellularLocation>
</comment>
<keyword evidence="7 9" id="KW-1133">Transmembrane helix</keyword>
<evidence type="ECO:0000256" key="5">
    <source>
        <dbReference type="ARBA" id="ARBA00022683"/>
    </source>
</evidence>
<protein>
    <submittedName>
        <fullName evidence="10">Phosphotransferase system PTS sorbose-specific IIC subunit</fullName>
    </submittedName>
</protein>
<evidence type="ECO:0000256" key="3">
    <source>
        <dbReference type="ARBA" id="ARBA00022475"/>
    </source>
</evidence>
<dbReference type="AlphaFoldDB" id="E6W1Z6"/>
<keyword evidence="11" id="KW-1185">Reference proteome</keyword>
<dbReference type="EMBL" id="CP002432">
    <property type="protein sequence ID" value="ADU66622.1"/>
    <property type="molecule type" value="Genomic_DNA"/>
</dbReference>
<evidence type="ECO:0000256" key="1">
    <source>
        <dbReference type="ARBA" id="ARBA00004651"/>
    </source>
</evidence>
<evidence type="ECO:0000256" key="4">
    <source>
        <dbReference type="ARBA" id="ARBA00022597"/>
    </source>
</evidence>
<sequence>MLTGAFALIESDRYAFGQFGICQPLIACTLTGWIMGDWATGLLLGAAFQLLWITFIPVGASMYTNESVVTAAIAAFAASVGEVRPEVLMILFLLCIPVTVVAMKMDYLARSANGVFANYAKQGILSAHYSMAQRFHLVGIPLNWLNGILIGWTVLIGLSLIHDMAGHLLLKHGLESGLALQWKLLPLIGILFLAHDSFRDYRSYIYFLAGCLIGGGIIALGLMA</sequence>
<keyword evidence="8 9" id="KW-0472">Membrane</keyword>
<keyword evidence="3" id="KW-1003">Cell membrane</keyword>
<keyword evidence="5" id="KW-0598">Phosphotransferase system</keyword>
<dbReference type="GO" id="GO:0009401">
    <property type="term" value="P:phosphoenolpyruvate-dependent sugar phosphotransferase system"/>
    <property type="evidence" value="ECO:0007669"/>
    <property type="project" value="UniProtKB-KW"/>
</dbReference>
<dbReference type="InParanoid" id="E6W1Z6"/>
<feature type="transmembrane region" description="Helical" evidence="9">
    <location>
        <begin position="135"/>
        <end position="160"/>
    </location>
</feature>
<dbReference type="FunCoup" id="E6W1Z6">
    <property type="interactions" value="50"/>
</dbReference>
<dbReference type="STRING" id="653733.Selin_1895"/>
<feature type="transmembrane region" description="Helical" evidence="9">
    <location>
        <begin position="83"/>
        <end position="103"/>
    </location>
</feature>
<feature type="transmembrane region" description="Helical" evidence="9">
    <location>
        <begin position="42"/>
        <end position="63"/>
    </location>
</feature>
<dbReference type="eggNOG" id="COG3715">
    <property type="taxonomic scope" value="Bacteria"/>
</dbReference>
<feature type="transmembrane region" description="Helical" evidence="9">
    <location>
        <begin position="15"/>
        <end position="35"/>
    </location>
</feature>
<organism evidence="10 11">
    <name type="scientific">Desulfurispirillum indicum (strain ATCC BAA-1389 / DSM 22839 / S5)</name>
    <dbReference type="NCBI Taxonomy" id="653733"/>
    <lineage>
        <taxon>Bacteria</taxon>
        <taxon>Pseudomonadati</taxon>
        <taxon>Chrysiogenota</taxon>
        <taxon>Chrysiogenia</taxon>
        <taxon>Chrysiogenales</taxon>
        <taxon>Chrysiogenaceae</taxon>
        <taxon>Desulfurispirillum</taxon>
    </lineage>
</organism>
<feature type="transmembrane region" description="Helical" evidence="9">
    <location>
        <begin position="205"/>
        <end position="223"/>
    </location>
</feature>
<dbReference type="HOGENOM" id="CLU_1233402_0_0_0"/>
<evidence type="ECO:0000313" key="11">
    <source>
        <dbReference type="Proteomes" id="UP000002572"/>
    </source>
</evidence>
<accession>E6W1Z6</accession>
<feature type="transmembrane region" description="Helical" evidence="9">
    <location>
        <begin position="180"/>
        <end position="198"/>
    </location>
</feature>
<reference evidence="10 11" key="1">
    <citation type="submission" date="2010-12" db="EMBL/GenBank/DDBJ databases">
        <title>Complete sequence of Desulfurispirillum indicum S5.</title>
        <authorList>
            <consortium name="US DOE Joint Genome Institute"/>
            <person name="Lucas S."/>
            <person name="Copeland A."/>
            <person name="Lapidus A."/>
            <person name="Cheng J.-F."/>
            <person name="Goodwin L."/>
            <person name="Pitluck S."/>
            <person name="Chertkov O."/>
            <person name="Held B."/>
            <person name="Detter J.C."/>
            <person name="Han C."/>
            <person name="Tapia R."/>
            <person name="Land M."/>
            <person name="Hauser L."/>
            <person name="Kyrpides N."/>
            <person name="Ivanova N."/>
            <person name="Mikhailova N."/>
            <person name="Haggblom M."/>
            <person name="Rauschenbach I."/>
            <person name="Bini E."/>
            <person name="Woyke T."/>
        </authorList>
    </citation>
    <scope>NUCLEOTIDE SEQUENCE [LARGE SCALE GENOMIC DNA]</scope>
    <source>
        <strain evidence="11">ATCC BAA-1389 / DSM 22839 / S5</strain>
    </source>
</reference>
<dbReference type="GO" id="GO:0016740">
    <property type="term" value="F:transferase activity"/>
    <property type="evidence" value="ECO:0007669"/>
    <property type="project" value="UniProtKB-KW"/>
</dbReference>
<evidence type="ECO:0000256" key="2">
    <source>
        <dbReference type="ARBA" id="ARBA00022448"/>
    </source>
</evidence>
<evidence type="ECO:0000313" key="10">
    <source>
        <dbReference type="EMBL" id="ADU66622.1"/>
    </source>
</evidence>